<dbReference type="OrthoDB" id="5984008at2759"/>
<proteinExistence type="predicted"/>
<reference evidence="1" key="2">
    <citation type="submission" date="2022-10" db="EMBL/GenBank/DDBJ databases">
        <authorList>
            <consortium name="ENA_rothamsted_submissions"/>
            <consortium name="culmorum"/>
            <person name="King R."/>
        </authorList>
    </citation>
    <scope>NUCLEOTIDE SEQUENCE</scope>
</reference>
<protein>
    <submittedName>
        <fullName evidence="1">Uncharacterized protein</fullName>
    </submittedName>
</protein>
<gene>
    <name evidence="1" type="ORF">DIATSA_LOCUS7496</name>
</gene>
<reference evidence="1" key="1">
    <citation type="submission" date="2021-12" db="EMBL/GenBank/DDBJ databases">
        <authorList>
            <person name="King R."/>
        </authorList>
    </citation>
    <scope>NUCLEOTIDE SEQUENCE</scope>
</reference>
<dbReference type="EMBL" id="OU893351">
    <property type="protein sequence ID" value="CAG9789790.1"/>
    <property type="molecule type" value="Genomic_DNA"/>
</dbReference>
<organism evidence="1 2">
    <name type="scientific">Diatraea saccharalis</name>
    <name type="common">sugarcane borer</name>
    <dbReference type="NCBI Taxonomy" id="40085"/>
    <lineage>
        <taxon>Eukaryota</taxon>
        <taxon>Metazoa</taxon>
        <taxon>Ecdysozoa</taxon>
        <taxon>Arthropoda</taxon>
        <taxon>Hexapoda</taxon>
        <taxon>Insecta</taxon>
        <taxon>Pterygota</taxon>
        <taxon>Neoptera</taxon>
        <taxon>Endopterygota</taxon>
        <taxon>Lepidoptera</taxon>
        <taxon>Glossata</taxon>
        <taxon>Ditrysia</taxon>
        <taxon>Pyraloidea</taxon>
        <taxon>Crambidae</taxon>
        <taxon>Crambinae</taxon>
        <taxon>Diatraea</taxon>
    </lineage>
</organism>
<name>A0A9N9R5Q2_9NEOP</name>
<evidence type="ECO:0000313" key="1">
    <source>
        <dbReference type="EMBL" id="CAG9789790.1"/>
    </source>
</evidence>
<dbReference type="AlphaFoldDB" id="A0A9N9R5Q2"/>
<accession>A0A9N9R5Q2</accession>
<keyword evidence="2" id="KW-1185">Reference proteome</keyword>
<sequence>MLVDLSWSPWEVLEQMSSDTGLPIVRSLLGSQQLLTALDEYLESRNATDAAILMESEVGRSNVRVWVHAGLTRESARALKTMRPEPSFYVIVGESGFVMDTYRRRKQYVLNALLQYITEVYSKLEQDLPLVTTKVDCDNLQSEMNGTRDRLLRQFAEDVEMSNDTTFYWDGDRSGLFLRSRFVLSTYKPDDGLQTVATWSADEEYKLLPGAVPWTIPKLDPDSGEQMVNEDGQPLYEGYCVDLIDKLAEVGYVDIAKTL</sequence>
<evidence type="ECO:0000313" key="2">
    <source>
        <dbReference type="Proteomes" id="UP001153714"/>
    </source>
</evidence>
<dbReference type="Proteomes" id="UP001153714">
    <property type="component" value="Chromosome 20"/>
</dbReference>